<dbReference type="Proteomes" id="UP000293854">
    <property type="component" value="Unassembled WGS sequence"/>
</dbReference>
<dbReference type="EMBL" id="CP068073">
    <property type="protein sequence ID" value="QQS82637.1"/>
    <property type="molecule type" value="Genomic_DNA"/>
</dbReference>
<proteinExistence type="predicted"/>
<keyword evidence="5" id="KW-1185">Reference proteome</keyword>
<feature type="domain" description="Na+-translocating membrane potential-generating system MpsC" evidence="1">
    <location>
        <begin position="19"/>
        <end position="131"/>
    </location>
</feature>
<gene>
    <name evidence="3" type="ORF">EIG99_08925</name>
    <name evidence="2" type="ORF">I6J05_12280</name>
</gene>
<sequence length="134" mass="15741">MSYHFSSKQVIDIANKNTKNKTQEFANLVRAYRKAHIGKGPEQIKVFFKDNWAIAHMTGSLSKVENFYLRNTESKEFERMLKFGRTEEIKQLYNQHPPTEMEELVGAKFVKLFTDVNLEDDEVISIFVFDRSIE</sequence>
<dbReference type="Pfam" id="PF10057">
    <property type="entry name" value="MpsC"/>
    <property type="match status" value="1"/>
</dbReference>
<dbReference type="GeneID" id="93727461"/>
<accession>A0A143PB40</accession>
<reference evidence="3 4" key="1">
    <citation type="submission" date="2018-11" db="EMBL/GenBank/DDBJ databases">
        <title>Genomic profiling of Staphylococcus species from a Poultry farm system in KwaZulu-Natal, South Africa.</title>
        <authorList>
            <person name="Amoako D.G."/>
            <person name="Somboro A.M."/>
            <person name="Abia A.L.K."/>
            <person name="Bester L.A."/>
            <person name="Essack S.Y."/>
        </authorList>
    </citation>
    <scope>NUCLEOTIDE SEQUENCE [LARGE SCALE GENOMIC DNA]</scope>
    <source>
        <strain evidence="3 4">SA11</strain>
    </source>
</reference>
<dbReference type="KEGG" id="scv:A4G25_06250"/>
<evidence type="ECO:0000313" key="3">
    <source>
        <dbReference type="EMBL" id="RZI01404.1"/>
    </source>
</evidence>
<reference evidence="2 5" key="2">
    <citation type="submission" date="2021-01" db="EMBL/GenBank/DDBJ databases">
        <title>FDA dAtabase for Regulatory Grade micrObial Sequences (FDA-ARGOS): Supporting development and validation of Infectious Disease Dx tests.</title>
        <authorList>
            <person name="Sproer C."/>
            <person name="Gronow S."/>
            <person name="Severitt S."/>
            <person name="Schroder I."/>
            <person name="Tallon L."/>
            <person name="Sadzewicz L."/>
            <person name="Zhao X."/>
            <person name="Boylan J."/>
            <person name="Ott S."/>
            <person name="Bowen H."/>
            <person name="Vavikolanu K."/>
            <person name="Mehta A."/>
            <person name="Aluvathingal J."/>
            <person name="Nadendla S."/>
            <person name="Lowell S."/>
            <person name="Myers T."/>
            <person name="Yan Y."/>
            <person name="Sichtig H."/>
        </authorList>
    </citation>
    <scope>NUCLEOTIDE SEQUENCE [LARGE SCALE GENOMIC DNA]</scope>
    <source>
        <strain evidence="2 5">FDAARGOS_1148</strain>
    </source>
</reference>
<evidence type="ECO:0000313" key="2">
    <source>
        <dbReference type="EMBL" id="QQS82637.1"/>
    </source>
</evidence>
<protein>
    <submittedName>
        <fullName evidence="3">DUF2294 domain-containing protein</fullName>
    </submittedName>
</protein>
<organism evidence="3 4">
    <name type="scientific">Staphylococcus condimenti</name>
    <dbReference type="NCBI Taxonomy" id="70255"/>
    <lineage>
        <taxon>Bacteria</taxon>
        <taxon>Bacillati</taxon>
        <taxon>Bacillota</taxon>
        <taxon>Bacilli</taxon>
        <taxon>Bacillales</taxon>
        <taxon>Staphylococcaceae</taxon>
        <taxon>Staphylococcus</taxon>
    </lineage>
</organism>
<evidence type="ECO:0000313" key="5">
    <source>
        <dbReference type="Proteomes" id="UP000595942"/>
    </source>
</evidence>
<name>A0A143PB40_9STAP</name>
<evidence type="ECO:0000259" key="1">
    <source>
        <dbReference type="Pfam" id="PF10057"/>
    </source>
</evidence>
<dbReference type="RefSeq" id="WP_012664313.1">
    <property type="nucleotide sequence ID" value="NZ_CP015114.1"/>
</dbReference>
<dbReference type="InterPro" id="IPR018745">
    <property type="entry name" value="MpsC"/>
</dbReference>
<dbReference type="EMBL" id="RQTE01000168">
    <property type="protein sequence ID" value="RZI01404.1"/>
    <property type="molecule type" value="Genomic_DNA"/>
</dbReference>
<evidence type="ECO:0000313" key="4">
    <source>
        <dbReference type="Proteomes" id="UP000293854"/>
    </source>
</evidence>
<dbReference type="AlphaFoldDB" id="A0A143PB40"/>
<dbReference type="OrthoDB" id="2375124at2"/>
<dbReference type="Proteomes" id="UP000595942">
    <property type="component" value="Chromosome"/>
</dbReference>